<evidence type="ECO:0000256" key="4">
    <source>
        <dbReference type="PROSITE-ProRule" id="PRU00335"/>
    </source>
</evidence>
<dbReference type="Gene3D" id="1.10.357.10">
    <property type="entry name" value="Tetracycline Repressor, domain 2"/>
    <property type="match status" value="1"/>
</dbReference>
<feature type="region of interest" description="Disordered" evidence="5">
    <location>
        <begin position="180"/>
        <end position="203"/>
    </location>
</feature>
<dbReference type="InterPro" id="IPR009057">
    <property type="entry name" value="Homeodomain-like_sf"/>
</dbReference>
<keyword evidence="1" id="KW-0805">Transcription regulation</keyword>
<keyword evidence="8" id="KW-1185">Reference proteome</keyword>
<dbReference type="PANTHER" id="PTHR30055:SF234">
    <property type="entry name" value="HTH-TYPE TRANSCRIPTIONAL REGULATOR BETI"/>
    <property type="match status" value="1"/>
</dbReference>
<keyword evidence="2 4" id="KW-0238">DNA-binding</keyword>
<dbReference type="SUPFAM" id="SSF46689">
    <property type="entry name" value="Homeodomain-like"/>
    <property type="match status" value="1"/>
</dbReference>
<dbReference type="InterPro" id="IPR001647">
    <property type="entry name" value="HTH_TetR"/>
</dbReference>
<dbReference type="InterPro" id="IPR050109">
    <property type="entry name" value="HTH-type_TetR-like_transc_reg"/>
</dbReference>
<evidence type="ECO:0000313" key="7">
    <source>
        <dbReference type="EMBL" id="TSD58393.1"/>
    </source>
</evidence>
<dbReference type="AlphaFoldDB" id="A0A554RWC1"/>
<dbReference type="Proteomes" id="UP000316988">
    <property type="component" value="Unassembled WGS sequence"/>
</dbReference>
<protein>
    <submittedName>
        <fullName evidence="7">TetR/AcrR family transcriptional regulator</fullName>
    </submittedName>
</protein>
<dbReference type="SUPFAM" id="SSF48498">
    <property type="entry name" value="Tetracyclin repressor-like, C-terminal domain"/>
    <property type="match status" value="1"/>
</dbReference>
<evidence type="ECO:0000256" key="2">
    <source>
        <dbReference type="ARBA" id="ARBA00023125"/>
    </source>
</evidence>
<dbReference type="InterPro" id="IPR036271">
    <property type="entry name" value="Tet_transcr_reg_TetR-rel_C_sf"/>
</dbReference>
<evidence type="ECO:0000256" key="5">
    <source>
        <dbReference type="SAM" id="MobiDB-lite"/>
    </source>
</evidence>
<name>A0A554RWC1_9ACTN</name>
<dbReference type="GO" id="GO:0000976">
    <property type="term" value="F:transcription cis-regulatory region binding"/>
    <property type="evidence" value="ECO:0007669"/>
    <property type="project" value="TreeGrafter"/>
</dbReference>
<dbReference type="OrthoDB" id="3382616at2"/>
<sequence>MSQRRDSRRNAERIVQALRDLWTGDASPSMEQVAQTAGVGIATLYRHFPNRSSLEMATCQALFAEEIAPIVERAAVAEELDLLAVAEEFVATIGRYAPLFSAIEVSEVTDEALETLADPFVELLRSGQEAGVLRRDLEPVDLLWVLRMLVLGLTSEASSRTVRRRYLALILPSLGPGGPAMPPLSEDDYDRLGVAPEHRGPHG</sequence>
<reference evidence="7 8" key="1">
    <citation type="submission" date="2019-07" db="EMBL/GenBank/DDBJ databases">
        <authorList>
            <person name="Zhao L.H."/>
        </authorList>
    </citation>
    <scope>NUCLEOTIDE SEQUENCE [LARGE SCALE GENOMIC DNA]</scope>
    <source>
        <strain evidence="7 8">Co35</strain>
    </source>
</reference>
<organism evidence="7 8">
    <name type="scientific">Aeromicrobium piscarium</name>
    <dbReference type="NCBI Taxonomy" id="2590901"/>
    <lineage>
        <taxon>Bacteria</taxon>
        <taxon>Bacillati</taxon>
        <taxon>Actinomycetota</taxon>
        <taxon>Actinomycetes</taxon>
        <taxon>Propionibacteriales</taxon>
        <taxon>Nocardioidaceae</taxon>
        <taxon>Aeromicrobium</taxon>
    </lineage>
</organism>
<evidence type="ECO:0000259" key="6">
    <source>
        <dbReference type="PROSITE" id="PS50977"/>
    </source>
</evidence>
<comment type="caution">
    <text evidence="7">The sequence shown here is derived from an EMBL/GenBank/DDBJ whole genome shotgun (WGS) entry which is preliminary data.</text>
</comment>
<dbReference type="RefSeq" id="WP_143914254.1">
    <property type="nucleotide sequence ID" value="NZ_VLNT01000014.1"/>
</dbReference>
<gene>
    <name evidence="7" type="ORF">FNM00_14430</name>
</gene>
<evidence type="ECO:0000256" key="1">
    <source>
        <dbReference type="ARBA" id="ARBA00023015"/>
    </source>
</evidence>
<proteinExistence type="predicted"/>
<dbReference type="Pfam" id="PF00440">
    <property type="entry name" value="TetR_N"/>
    <property type="match status" value="1"/>
</dbReference>
<evidence type="ECO:0000256" key="3">
    <source>
        <dbReference type="ARBA" id="ARBA00023163"/>
    </source>
</evidence>
<feature type="DNA-binding region" description="H-T-H motif" evidence="4">
    <location>
        <begin position="29"/>
        <end position="48"/>
    </location>
</feature>
<dbReference type="PANTHER" id="PTHR30055">
    <property type="entry name" value="HTH-TYPE TRANSCRIPTIONAL REGULATOR RUTR"/>
    <property type="match status" value="1"/>
</dbReference>
<feature type="domain" description="HTH tetR-type" evidence="6">
    <location>
        <begin position="8"/>
        <end position="66"/>
    </location>
</feature>
<dbReference type="PROSITE" id="PS50977">
    <property type="entry name" value="HTH_TETR_2"/>
    <property type="match status" value="1"/>
</dbReference>
<evidence type="ECO:0000313" key="8">
    <source>
        <dbReference type="Proteomes" id="UP000316988"/>
    </source>
</evidence>
<dbReference type="EMBL" id="VLNT01000014">
    <property type="protein sequence ID" value="TSD58393.1"/>
    <property type="molecule type" value="Genomic_DNA"/>
</dbReference>
<dbReference type="GO" id="GO:0003700">
    <property type="term" value="F:DNA-binding transcription factor activity"/>
    <property type="evidence" value="ECO:0007669"/>
    <property type="project" value="TreeGrafter"/>
</dbReference>
<accession>A0A554RWC1</accession>
<keyword evidence="3" id="KW-0804">Transcription</keyword>